<dbReference type="SMART" id="SM00554">
    <property type="entry name" value="FAS1"/>
    <property type="match status" value="1"/>
</dbReference>
<dbReference type="PANTHER" id="PTHR32382:SF0">
    <property type="entry name" value="FASCICLIN-LIKE ARABINOGALACTAN PROTEIN 4"/>
    <property type="match status" value="1"/>
</dbReference>
<name>A0A484N9Y5_9ASTE</name>
<dbReference type="PROSITE" id="PS50213">
    <property type="entry name" value="FAS1"/>
    <property type="match status" value="2"/>
</dbReference>
<protein>
    <recommendedName>
        <fullName evidence="9">FAS1 domain-containing protein</fullName>
    </recommendedName>
</protein>
<comment type="subcellular location">
    <subcellularLocation>
        <location evidence="1">Cell membrane</location>
        <topology evidence="1">Lipid-anchor</topology>
        <topology evidence="1">GPI-anchor</topology>
    </subcellularLocation>
</comment>
<evidence type="ECO:0000256" key="2">
    <source>
        <dbReference type="ARBA" id="ARBA00007843"/>
    </source>
</evidence>
<keyword evidence="6" id="KW-0472">Membrane</keyword>
<dbReference type="GO" id="GO:0098552">
    <property type="term" value="C:side of membrane"/>
    <property type="evidence" value="ECO:0007669"/>
    <property type="project" value="UniProtKB-KW"/>
</dbReference>
<gene>
    <name evidence="10" type="ORF">CCAM_LOCUS39971</name>
</gene>
<evidence type="ECO:0000256" key="6">
    <source>
        <dbReference type="ARBA" id="ARBA00023136"/>
    </source>
</evidence>
<organism evidence="10 11">
    <name type="scientific">Cuscuta campestris</name>
    <dbReference type="NCBI Taxonomy" id="132261"/>
    <lineage>
        <taxon>Eukaryota</taxon>
        <taxon>Viridiplantae</taxon>
        <taxon>Streptophyta</taxon>
        <taxon>Embryophyta</taxon>
        <taxon>Tracheophyta</taxon>
        <taxon>Spermatophyta</taxon>
        <taxon>Magnoliopsida</taxon>
        <taxon>eudicotyledons</taxon>
        <taxon>Gunneridae</taxon>
        <taxon>Pentapetalae</taxon>
        <taxon>asterids</taxon>
        <taxon>lamiids</taxon>
        <taxon>Solanales</taxon>
        <taxon>Convolvulaceae</taxon>
        <taxon>Cuscuteae</taxon>
        <taxon>Cuscuta</taxon>
        <taxon>Cuscuta subgen. Grammica</taxon>
        <taxon>Cuscuta sect. Cleistogrammica</taxon>
    </lineage>
</organism>
<comment type="similarity">
    <text evidence="2">Belongs to the fasciclin-like AGP family.</text>
</comment>
<dbReference type="GO" id="GO:0009825">
    <property type="term" value="P:multidimensional cell growth"/>
    <property type="evidence" value="ECO:0007669"/>
    <property type="project" value="TreeGrafter"/>
</dbReference>
<feature type="chain" id="PRO_5019835089" description="FAS1 domain-containing protein" evidence="8">
    <location>
        <begin position="29"/>
        <end position="426"/>
    </location>
</feature>
<evidence type="ECO:0000256" key="1">
    <source>
        <dbReference type="ARBA" id="ARBA00004609"/>
    </source>
</evidence>
<feature type="domain" description="FAS1" evidence="9">
    <location>
        <begin position="28"/>
        <end position="179"/>
    </location>
</feature>
<dbReference type="EMBL" id="OOIL02006568">
    <property type="protein sequence ID" value="VFQ98195.1"/>
    <property type="molecule type" value="Genomic_DNA"/>
</dbReference>
<evidence type="ECO:0000259" key="9">
    <source>
        <dbReference type="PROSITE" id="PS50213"/>
    </source>
</evidence>
<accession>A0A484N9Y5</accession>
<dbReference type="SUPFAM" id="SSF82153">
    <property type="entry name" value="FAS1 domain"/>
    <property type="match status" value="2"/>
</dbReference>
<feature type="domain" description="FAS1" evidence="9">
    <location>
        <begin position="196"/>
        <end position="343"/>
    </location>
</feature>
<keyword evidence="11" id="KW-1185">Reference proteome</keyword>
<dbReference type="Proteomes" id="UP000595140">
    <property type="component" value="Unassembled WGS sequence"/>
</dbReference>
<evidence type="ECO:0000256" key="3">
    <source>
        <dbReference type="ARBA" id="ARBA00022475"/>
    </source>
</evidence>
<evidence type="ECO:0000256" key="4">
    <source>
        <dbReference type="ARBA" id="ARBA00022622"/>
    </source>
</evidence>
<dbReference type="OrthoDB" id="286301at2759"/>
<dbReference type="GO" id="GO:0005886">
    <property type="term" value="C:plasma membrane"/>
    <property type="evidence" value="ECO:0007669"/>
    <property type="project" value="UniProtKB-SubCell"/>
</dbReference>
<dbReference type="PANTHER" id="PTHR32382">
    <property type="entry name" value="FASCICLIN-LIKE ARABINOGALACTAN PROTEIN"/>
    <property type="match status" value="1"/>
</dbReference>
<keyword evidence="3" id="KW-1003">Cell membrane</keyword>
<keyword evidence="7" id="KW-0449">Lipoprotein</keyword>
<dbReference type="GO" id="GO:0009738">
    <property type="term" value="P:abscisic acid-activated signaling pathway"/>
    <property type="evidence" value="ECO:0007669"/>
    <property type="project" value="TreeGrafter"/>
</dbReference>
<reference evidence="10 11" key="1">
    <citation type="submission" date="2018-04" db="EMBL/GenBank/DDBJ databases">
        <authorList>
            <person name="Vogel A."/>
        </authorList>
    </citation>
    <scope>NUCLEOTIDE SEQUENCE [LARGE SCALE GENOMIC DNA]</scope>
</reference>
<evidence type="ECO:0000313" key="10">
    <source>
        <dbReference type="EMBL" id="VFQ98195.1"/>
    </source>
</evidence>
<dbReference type="InterPro" id="IPR036378">
    <property type="entry name" value="FAS1_dom_sf"/>
</dbReference>
<keyword evidence="4" id="KW-0325">Glycoprotein</keyword>
<evidence type="ECO:0000256" key="8">
    <source>
        <dbReference type="SAM" id="SignalP"/>
    </source>
</evidence>
<proteinExistence type="inferred from homology"/>
<dbReference type="InterPro" id="IPR033254">
    <property type="entry name" value="Plant_FLA"/>
</dbReference>
<keyword evidence="5 8" id="KW-0732">Signal</keyword>
<evidence type="ECO:0000256" key="7">
    <source>
        <dbReference type="ARBA" id="ARBA00023288"/>
    </source>
</evidence>
<dbReference type="GO" id="GO:0048354">
    <property type="term" value="P:mucilage biosynthetic process involved in seed coat development"/>
    <property type="evidence" value="ECO:0007669"/>
    <property type="project" value="TreeGrafter"/>
</dbReference>
<dbReference type="Pfam" id="PF02469">
    <property type="entry name" value="Fasciclin"/>
    <property type="match status" value="1"/>
</dbReference>
<dbReference type="InterPro" id="IPR000782">
    <property type="entry name" value="FAS1_domain"/>
</dbReference>
<sequence length="426" mass="45524">MAATFSYSHFTLLSYLLLLSASHSPVLSIDITPLLSPYPDLADFSDLITTTSVAADLIGRSSITVLALPNAVLRHSDLAHSHVSSEFSPLYTGDVIRYHILLEYLSLTDLLRGPPGVRTVTTLFQATGRSTGNFGYVNFKRNSGSKTVTVASPAGNATVVSQIKSLPYNISILTVNSLLVPYGFDLKDFGARPSPGINITQVLIDAGNFNVVAWMLSASGVEAEFERKEGGAGITMLLPTDQAFSDLAASYRLKLQSLSAEQKADVLRFHILLSYYPLGSLERVVNPIEPTMATDLRGAGRFTLYISKVNGSVSIDTGIVQTSVIRTVIEQNPVAIFGVSKVLLPVEFFSKTPIEADKPGAGFSGTVVPPPEVSPPPKNVPGVFLSPEKLSSPSGLAQNASSAASKRGVVKLLGLWCIAFHLLLCR</sequence>
<dbReference type="FunFam" id="2.30.180.10:FF:000013">
    <property type="entry name" value="Fasciclin-like arabinogalactan protein 4"/>
    <property type="match status" value="1"/>
</dbReference>
<dbReference type="AlphaFoldDB" id="A0A484N9Y5"/>
<evidence type="ECO:0000313" key="11">
    <source>
        <dbReference type="Proteomes" id="UP000595140"/>
    </source>
</evidence>
<keyword evidence="4" id="KW-0336">GPI-anchor</keyword>
<feature type="signal peptide" evidence="8">
    <location>
        <begin position="1"/>
        <end position="28"/>
    </location>
</feature>
<dbReference type="Gene3D" id="2.30.180.10">
    <property type="entry name" value="FAS1 domain"/>
    <property type="match status" value="2"/>
</dbReference>
<evidence type="ECO:0000256" key="5">
    <source>
        <dbReference type="ARBA" id="ARBA00022729"/>
    </source>
</evidence>